<proteinExistence type="predicted"/>
<keyword evidence="3" id="KW-1185">Reference proteome</keyword>
<evidence type="ECO:0000313" key="2">
    <source>
        <dbReference type="EMBL" id="RMI14750.1"/>
    </source>
</evidence>
<organism evidence="1 4">
    <name type="scientific">Teichococcus wenyumeiae</name>
    <dbReference type="NCBI Taxonomy" id="2478470"/>
    <lineage>
        <taxon>Bacteria</taxon>
        <taxon>Pseudomonadati</taxon>
        <taxon>Pseudomonadota</taxon>
        <taxon>Alphaproteobacteria</taxon>
        <taxon>Acetobacterales</taxon>
        <taxon>Roseomonadaceae</taxon>
        <taxon>Roseomonas</taxon>
    </lineage>
</organism>
<dbReference type="Proteomes" id="UP000274097">
    <property type="component" value="Unassembled WGS sequence"/>
</dbReference>
<gene>
    <name evidence="1" type="ORF">D6Z83_26575</name>
    <name evidence="2" type="ORF">EBE87_27315</name>
</gene>
<protein>
    <submittedName>
        <fullName evidence="1">Uncharacterized protein</fullName>
    </submittedName>
</protein>
<evidence type="ECO:0000313" key="4">
    <source>
        <dbReference type="Proteomes" id="UP000278036"/>
    </source>
</evidence>
<dbReference type="EMBL" id="RFLX01000086">
    <property type="protein sequence ID" value="RMI14750.1"/>
    <property type="molecule type" value="Genomic_DNA"/>
</dbReference>
<comment type="caution">
    <text evidence="1">The sequence shown here is derived from an EMBL/GenBank/DDBJ whole genome shotgun (WGS) entry which is preliminary data.</text>
</comment>
<reference evidence="1 4" key="1">
    <citation type="submission" date="2018-09" db="EMBL/GenBank/DDBJ databases">
        <title>Roseomonas sp. nov., isolated from feces of Tibetan antelopes in the Qinghai-Tibet plateau, China.</title>
        <authorList>
            <person name="Tian Z."/>
        </authorList>
    </citation>
    <scope>NUCLEOTIDE SEQUENCE [LARGE SCALE GENOMIC DNA]</scope>
    <source>
        <strain evidence="2 3">Z23</strain>
        <strain evidence="1 4">Z24</strain>
    </source>
</reference>
<name>A0A3A9J5H0_9PROT</name>
<dbReference type="InParanoid" id="A0A3A9J5H0"/>
<accession>A0A3A9J5H0</accession>
<dbReference type="EMBL" id="RAQU01000337">
    <property type="protein sequence ID" value="RKK01140.1"/>
    <property type="molecule type" value="Genomic_DNA"/>
</dbReference>
<evidence type="ECO:0000313" key="3">
    <source>
        <dbReference type="Proteomes" id="UP000274097"/>
    </source>
</evidence>
<evidence type="ECO:0000313" key="1">
    <source>
        <dbReference type="EMBL" id="RKK01140.1"/>
    </source>
</evidence>
<dbReference type="Proteomes" id="UP000278036">
    <property type="component" value="Unassembled WGS sequence"/>
</dbReference>
<dbReference type="AlphaFoldDB" id="A0A3A9J5H0"/>
<sequence length="72" mass="8025">MCRRTAARVSLKVGRSLRYQALLAAALRSEALSWAARRVTSENSPSRHGVVRAMARSDHCRWVSTPRCTLVS</sequence>